<dbReference type="KEGG" id="rpod:E0E05_02950"/>
<dbReference type="GeneID" id="90766242"/>
<sequence length="329" mass="35727">MEPLRADDIIDRQCLRRKVTFWRIVSAAIIVVLLIGVAARFSGDRFGEQTRPHVARIDIAGTITGDERTLDLIELVRQSERVEAVIVRIDSPGGTTAGSEAVHVALRKLAEDKPLVAQVETLAASGGYMAAIAADHIVARHSSIVGSIGVIVQYPNFTGLLEDWGIDVRAIKSSPLKAEPSFFGEPPEGAEEMLRELVLDSFQWFKDLVADRRGFDAETIDRLADGSVYSGRISLDNGLVDALGGEETARAWLTEQGVDEDLETIQWERREENIGWLSLAAVARNVASGLGLSGPGPVVANALEQRLFLDGLISLWHADGLFPPGVSDR</sequence>
<keyword evidence="5" id="KW-0472">Membrane</keyword>
<dbReference type="SUPFAM" id="SSF52096">
    <property type="entry name" value="ClpP/crotonase"/>
    <property type="match status" value="1"/>
</dbReference>
<dbReference type="Gene3D" id="3.90.226.10">
    <property type="entry name" value="2-enoyl-CoA Hydratase, Chain A, domain 1"/>
    <property type="match status" value="1"/>
</dbReference>
<name>A0A4P6UWV7_9HYPH</name>
<evidence type="ECO:0000256" key="3">
    <source>
        <dbReference type="ARBA" id="ARBA00022801"/>
    </source>
</evidence>
<evidence type="ECO:0000256" key="2">
    <source>
        <dbReference type="ARBA" id="ARBA00022670"/>
    </source>
</evidence>
<accession>A0A4P6UWV7</accession>
<keyword evidence="3" id="KW-0378">Hydrolase</keyword>
<proteinExistence type="inferred from homology"/>
<dbReference type="InterPro" id="IPR004635">
    <property type="entry name" value="Pept_S49_SppA"/>
</dbReference>
<dbReference type="InterPro" id="IPR047272">
    <property type="entry name" value="S49_SppA_C"/>
</dbReference>
<dbReference type="Gene3D" id="6.20.330.10">
    <property type="match status" value="1"/>
</dbReference>
<dbReference type="InterPro" id="IPR029045">
    <property type="entry name" value="ClpP/crotonase-like_dom_sf"/>
</dbReference>
<dbReference type="AlphaFoldDB" id="A0A4P6UWV7"/>
<evidence type="ECO:0000313" key="8">
    <source>
        <dbReference type="Proteomes" id="UP000293719"/>
    </source>
</evidence>
<dbReference type="GO" id="GO:0008236">
    <property type="term" value="F:serine-type peptidase activity"/>
    <property type="evidence" value="ECO:0007669"/>
    <property type="project" value="UniProtKB-KW"/>
</dbReference>
<gene>
    <name evidence="7" type="primary">sppA</name>
    <name evidence="7" type="ORF">E0E05_02950</name>
</gene>
<reference evidence="7 8" key="1">
    <citation type="journal article" date="2017" name="Int. J. Syst. Evol. Microbiol.">
        <title>Roseitalea porphyridii gen. nov., sp. nov., isolated from a red alga, and reclassification of Hoeflea suaedae Chung et al. 2013 as Pseudohoeflea suaedae gen. nov., comb. nov.</title>
        <authorList>
            <person name="Hyeon J.W."/>
            <person name="Jeong S.E."/>
            <person name="Baek K."/>
            <person name="Jeon C.O."/>
        </authorList>
    </citation>
    <scope>NUCLEOTIDE SEQUENCE [LARGE SCALE GENOMIC DNA]</scope>
    <source>
        <strain evidence="7 8">MA7-20</strain>
    </source>
</reference>
<dbReference type="PANTHER" id="PTHR42987:SF6">
    <property type="entry name" value="PROTEINASE IV"/>
    <property type="match status" value="1"/>
</dbReference>
<dbReference type="OrthoDB" id="9764363at2"/>
<dbReference type="Pfam" id="PF01343">
    <property type="entry name" value="Peptidase_S49"/>
    <property type="match status" value="1"/>
</dbReference>
<dbReference type="PANTHER" id="PTHR42987">
    <property type="entry name" value="PEPTIDASE S49"/>
    <property type="match status" value="1"/>
</dbReference>
<evidence type="ECO:0000259" key="6">
    <source>
        <dbReference type="Pfam" id="PF01343"/>
    </source>
</evidence>
<dbReference type="RefSeq" id="WP_131615362.1">
    <property type="nucleotide sequence ID" value="NZ_CP036532.1"/>
</dbReference>
<keyword evidence="8" id="KW-1185">Reference proteome</keyword>
<dbReference type="InterPro" id="IPR002142">
    <property type="entry name" value="Peptidase_S49"/>
</dbReference>
<organism evidence="7 8">
    <name type="scientific">Roseitalea porphyridii</name>
    <dbReference type="NCBI Taxonomy" id="1852022"/>
    <lineage>
        <taxon>Bacteria</taxon>
        <taxon>Pseudomonadati</taxon>
        <taxon>Pseudomonadota</taxon>
        <taxon>Alphaproteobacteria</taxon>
        <taxon>Hyphomicrobiales</taxon>
        <taxon>Ahrensiaceae</taxon>
        <taxon>Roseitalea</taxon>
    </lineage>
</organism>
<dbReference type="CDD" id="cd07023">
    <property type="entry name" value="S49_Sppa_N_C"/>
    <property type="match status" value="1"/>
</dbReference>
<evidence type="ECO:0000256" key="1">
    <source>
        <dbReference type="ARBA" id="ARBA00008683"/>
    </source>
</evidence>
<keyword evidence="5" id="KW-0812">Transmembrane</keyword>
<dbReference type="EMBL" id="CP036532">
    <property type="protein sequence ID" value="QBK29647.1"/>
    <property type="molecule type" value="Genomic_DNA"/>
</dbReference>
<evidence type="ECO:0000256" key="4">
    <source>
        <dbReference type="ARBA" id="ARBA00022825"/>
    </source>
</evidence>
<dbReference type="NCBIfam" id="TIGR00706">
    <property type="entry name" value="SppA_dom"/>
    <property type="match status" value="1"/>
</dbReference>
<evidence type="ECO:0000313" key="7">
    <source>
        <dbReference type="EMBL" id="QBK29647.1"/>
    </source>
</evidence>
<feature type="transmembrane region" description="Helical" evidence="5">
    <location>
        <begin position="21"/>
        <end position="41"/>
    </location>
</feature>
<keyword evidence="4" id="KW-0720">Serine protease</keyword>
<feature type="domain" description="Peptidase S49" evidence="6">
    <location>
        <begin position="109"/>
        <end position="255"/>
    </location>
</feature>
<dbReference type="GO" id="GO:0006508">
    <property type="term" value="P:proteolysis"/>
    <property type="evidence" value="ECO:0007669"/>
    <property type="project" value="UniProtKB-KW"/>
</dbReference>
<protein>
    <submittedName>
        <fullName evidence="7">Signal peptide peptidase SppA</fullName>
    </submittedName>
</protein>
<keyword evidence="5" id="KW-1133">Transmembrane helix</keyword>
<dbReference type="Proteomes" id="UP000293719">
    <property type="component" value="Chromosome"/>
</dbReference>
<evidence type="ECO:0000256" key="5">
    <source>
        <dbReference type="SAM" id="Phobius"/>
    </source>
</evidence>
<comment type="similarity">
    <text evidence="1">Belongs to the peptidase S49 family.</text>
</comment>
<keyword evidence="2" id="KW-0645">Protease</keyword>